<dbReference type="EMBL" id="WWBZ02000022">
    <property type="protein sequence ID" value="KAF4307772.1"/>
    <property type="molecule type" value="Genomic_DNA"/>
</dbReference>
<feature type="compositionally biased region" description="Pro residues" evidence="1">
    <location>
        <begin position="225"/>
        <end position="244"/>
    </location>
</feature>
<name>A0A8H4IV20_9PEZI</name>
<evidence type="ECO:0000256" key="1">
    <source>
        <dbReference type="SAM" id="MobiDB-lite"/>
    </source>
</evidence>
<comment type="caution">
    <text evidence="2">The sequence shown here is derived from an EMBL/GenBank/DDBJ whole genome shotgun (WGS) entry which is preliminary data.</text>
</comment>
<sequence>MIGPSFMDSDATPSCAICGNPAPRGQECPCEAERLELAVKQAEARAMDARLHEIRDWVISHARAHILQLFERLSSARRVAHNAYLSSLPFYSMYVQFGGQPPLHPQALHQLQAQIAEAHAELKRGVDADWRASVLRYPEVLDYFYGLVDLHLPSERDPSVARPPFAAAGYADQGFEGGRRGKPPKKARIRGDAPPPPEIPAEWAPGRRREPGGHMAGMGRHRGLPGPPVAPTPPIIQHPPYPPPPHDDRGYFH</sequence>
<feature type="region of interest" description="Disordered" evidence="1">
    <location>
        <begin position="170"/>
        <end position="253"/>
    </location>
</feature>
<organism evidence="2 3">
    <name type="scientific">Botryosphaeria dothidea</name>
    <dbReference type="NCBI Taxonomy" id="55169"/>
    <lineage>
        <taxon>Eukaryota</taxon>
        <taxon>Fungi</taxon>
        <taxon>Dikarya</taxon>
        <taxon>Ascomycota</taxon>
        <taxon>Pezizomycotina</taxon>
        <taxon>Dothideomycetes</taxon>
        <taxon>Dothideomycetes incertae sedis</taxon>
        <taxon>Botryosphaeriales</taxon>
        <taxon>Botryosphaeriaceae</taxon>
        <taxon>Botryosphaeria</taxon>
    </lineage>
</organism>
<gene>
    <name evidence="2" type="ORF">GTA08_BOTSDO03706</name>
</gene>
<accession>A0A8H4IV20</accession>
<dbReference type="OrthoDB" id="5409477at2759"/>
<evidence type="ECO:0000313" key="2">
    <source>
        <dbReference type="EMBL" id="KAF4307772.1"/>
    </source>
</evidence>
<proteinExistence type="predicted"/>
<evidence type="ECO:0000313" key="3">
    <source>
        <dbReference type="Proteomes" id="UP000572817"/>
    </source>
</evidence>
<keyword evidence="3" id="KW-1185">Reference proteome</keyword>
<reference evidence="2" key="1">
    <citation type="submission" date="2020-04" db="EMBL/GenBank/DDBJ databases">
        <title>Genome Assembly and Annotation of Botryosphaeria dothidea sdau 11-99, a Latent Pathogen of Apple Fruit Ring Rot in China.</title>
        <authorList>
            <person name="Yu C."/>
            <person name="Diao Y."/>
            <person name="Lu Q."/>
            <person name="Zhao J."/>
            <person name="Cui S."/>
            <person name="Peng C."/>
            <person name="He B."/>
            <person name="Liu H."/>
        </authorList>
    </citation>
    <scope>NUCLEOTIDE SEQUENCE [LARGE SCALE GENOMIC DNA]</scope>
    <source>
        <strain evidence="2">Sdau11-99</strain>
    </source>
</reference>
<protein>
    <submittedName>
        <fullName evidence="2">Uncharacterized protein</fullName>
    </submittedName>
</protein>
<dbReference type="AlphaFoldDB" id="A0A8H4IV20"/>
<dbReference type="Proteomes" id="UP000572817">
    <property type="component" value="Unassembled WGS sequence"/>
</dbReference>